<name>A0A401J4M7_SPHXE</name>
<evidence type="ECO:0000313" key="3">
    <source>
        <dbReference type="EMBL" id="GBH31543.1"/>
    </source>
</evidence>
<keyword evidence="2" id="KW-0449">Lipoprotein</keyword>
<dbReference type="AlphaFoldDB" id="A0A401J4M7"/>
<dbReference type="GO" id="GO:0015562">
    <property type="term" value="F:efflux transmembrane transporter activity"/>
    <property type="evidence" value="ECO:0007669"/>
    <property type="project" value="InterPro"/>
</dbReference>
<dbReference type="EMBL" id="BBQY01000018">
    <property type="protein sequence ID" value="GBH31543.1"/>
    <property type="molecule type" value="Genomic_DNA"/>
</dbReference>
<dbReference type="InterPro" id="IPR010131">
    <property type="entry name" value="MdtP/NodT-like"/>
</dbReference>
<proteinExistence type="inferred from homology"/>
<dbReference type="Gene3D" id="2.20.200.10">
    <property type="entry name" value="Outer membrane efflux proteins (OEP)"/>
    <property type="match status" value="1"/>
</dbReference>
<keyword evidence="2" id="KW-0564">Palmitate</keyword>
<dbReference type="PROSITE" id="PS51257">
    <property type="entry name" value="PROKAR_LIPOPROTEIN"/>
    <property type="match status" value="1"/>
</dbReference>
<comment type="subcellular location">
    <subcellularLocation>
        <location evidence="2">Cell membrane</location>
        <topology evidence="2">Lipid-anchor</topology>
    </subcellularLocation>
</comment>
<dbReference type="RefSeq" id="WP_239019096.1">
    <property type="nucleotide sequence ID" value="NZ_BBQY01000018.1"/>
</dbReference>
<keyword evidence="2" id="KW-1134">Transmembrane beta strand</keyword>
<evidence type="ECO:0000256" key="2">
    <source>
        <dbReference type="RuleBase" id="RU362097"/>
    </source>
</evidence>
<organism evidence="3 4">
    <name type="scientific">Sphingobium xenophagum</name>
    <dbReference type="NCBI Taxonomy" id="121428"/>
    <lineage>
        <taxon>Bacteria</taxon>
        <taxon>Pseudomonadati</taxon>
        <taxon>Pseudomonadota</taxon>
        <taxon>Alphaproteobacteria</taxon>
        <taxon>Sphingomonadales</taxon>
        <taxon>Sphingomonadaceae</taxon>
        <taxon>Sphingobium</taxon>
    </lineage>
</organism>
<accession>A0A401J4M7</accession>
<evidence type="ECO:0008006" key="5">
    <source>
        <dbReference type="Google" id="ProtNLM"/>
    </source>
</evidence>
<gene>
    <name evidence="3" type="ORF">MBESOW_P2800</name>
</gene>
<keyword evidence="2" id="KW-0472">Membrane</keyword>
<keyword evidence="2" id="KW-0812">Transmembrane</keyword>
<dbReference type="NCBIfam" id="TIGR01845">
    <property type="entry name" value="outer_NodT"/>
    <property type="match status" value="1"/>
</dbReference>
<keyword evidence="4" id="KW-1185">Reference proteome</keyword>
<sequence length="480" mass="50044">MTMGRVGTKRPLGLMGALMLAGCGTVGPSYRAPPLPAGISDRPASFAEGKSPAYSAEPLPQRWWRLYAIPQFDALVQEAIEANTDLRVAAANLERARAIVQEVEAGAGVQTSTAGGVSVGEPSNLGLGSPNGTHATFDAGVGISYELDVVGRIRRTIEAAQADAEAQAAAYDLARTTVVAGVVGAYGDACAAGARMTVARHSVELQRQSLALTERGVRAGLYTHLDATRSRALLAQLEAALPPIEAGRKAALFSLAVLLGRTPEDYPPNLATCRIIPSVDRPLPIGDGMALIRRRPDIREAERRLAAATARIGVATADLYPSVSLGASLGTTSRSVGGLVDDSALRFSFGPLISWSFPNRRVARARIAESDAAARATLAAFDGSVLAALRETETVLSTYARDLDQNAKLRRAREESRRASGLQARITGGGLGTGLELLDAQRSLATTEAALAASDASIASDRVRLFLALGGGWEGGMAGP</sequence>
<dbReference type="Pfam" id="PF02321">
    <property type="entry name" value="OEP"/>
    <property type="match status" value="2"/>
</dbReference>
<dbReference type="SUPFAM" id="SSF56954">
    <property type="entry name" value="Outer membrane efflux proteins (OEP)"/>
    <property type="match status" value="1"/>
</dbReference>
<protein>
    <recommendedName>
        <fullName evidence="5">Efflux transporter, outer membrane factor (OMF) lipoprotein, NodT family</fullName>
    </recommendedName>
</protein>
<dbReference type="Gene3D" id="1.20.1600.10">
    <property type="entry name" value="Outer membrane efflux proteins (OEP)"/>
    <property type="match status" value="1"/>
</dbReference>
<evidence type="ECO:0000256" key="1">
    <source>
        <dbReference type="ARBA" id="ARBA00007613"/>
    </source>
</evidence>
<evidence type="ECO:0000313" key="4">
    <source>
        <dbReference type="Proteomes" id="UP000290975"/>
    </source>
</evidence>
<dbReference type="PANTHER" id="PTHR30203:SF21">
    <property type="entry name" value="OUTER MEMBRANE COMPONENT OF MULTIDRUG EFFLUX PUMP-RELATED"/>
    <property type="match status" value="1"/>
</dbReference>
<dbReference type="PANTHER" id="PTHR30203">
    <property type="entry name" value="OUTER MEMBRANE CATION EFFLUX PROTEIN"/>
    <property type="match status" value="1"/>
</dbReference>
<reference evidence="3 4" key="1">
    <citation type="submission" date="2014-12" db="EMBL/GenBank/DDBJ databases">
        <title>Whole genome sequencing of Sphingobium xenophagum OW59.</title>
        <authorList>
            <person name="Ohta Y."/>
            <person name="Nishi S."/>
            <person name="Hatada Y."/>
        </authorList>
    </citation>
    <scope>NUCLEOTIDE SEQUENCE [LARGE SCALE GENOMIC DNA]</scope>
    <source>
        <strain evidence="3 4">OW59</strain>
    </source>
</reference>
<comment type="similarity">
    <text evidence="1 2">Belongs to the outer membrane factor (OMF) (TC 1.B.17) family.</text>
</comment>
<dbReference type="GO" id="GO:0005886">
    <property type="term" value="C:plasma membrane"/>
    <property type="evidence" value="ECO:0007669"/>
    <property type="project" value="UniProtKB-SubCell"/>
</dbReference>
<comment type="caution">
    <text evidence="3">The sequence shown here is derived from an EMBL/GenBank/DDBJ whole genome shotgun (WGS) entry which is preliminary data.</text>
</comment>
<dbReference type="InterPro" id="IPR003423">
    <property type="entry name" value="OMP_efflux"/>
</dbReference>
<dbReference type="Proteomes" id="UP000290975">
    <property type="component" value="Unassembled WGS sequence"/>
</dbReference>